<accession>A0A834MKN1</accession>
<dbReference type="Proteomes" id="UP000625711">
    <property type="component" value="Unassembled WGS sequence"/>
</dbReference>
<protein>
    <submittedName>
        <fullName evidence="1">Uncharacterized protein</fullName>
    </submittedName>
</protein>
<proteinExistence type="predicted"/>
<evidence type="ECO:0000313" key="2">
    <source>
        <dbReference type="Proteomes" id="UP000625711"/>
    </source>
</evidence>
<dbReference type="EMBL" id="JAACXV010000215">
    <property type="protein sequence ID" value="KAF7281894.1"/>
    <property type="molecule type" value="Genomic_DNA"/>
</dbReference>
<sequence>MEKLLNLAASCVNRLDRRSSVVFLESPSVAPPPAVLRTTELERTRASKTEKLANREGKARSLLLWPFAKEFFYIIFSF</sequence>
<keyword evidence="2" id="KW-1185">Reference proteome</keyword>
<organism evidence="1 2">
    <name type="scientific">Rhynchophorus ferrugineus</name>
    <name type="common">Red palm weevil</name>
    <name type="synonym">Curculio ferrugineus</name>
    <dbReference type="NCBI Taxonomy" id="354439"/>
    <lineage>
        <taxon>Eukaryota</taxon>
        <taxon>Metazoa</taxon>
        <taxon>Ecdysozoa</taxon>
        <taxon>Arthropoda</taxon>
        <taxon>Hexapoda</taxon>
        <taxon>Insecta</taxon>
        <taxon>Pterygota</taxon>
        <taxon>Neoptera</taxon>
        <taxon>Endopterygota</taxon>
        <taxon>Coleoptera</taxon>
        <taxon>Polyphaga</taxon>
        <taxon>Cucujiformia</taxon>
        <taxon>Curculionidae</taxon>
        <taxon>Dryophthorinae</taxon>
        <taxon>Rhynchophorus</taxon>
    </lineage>
</organism>
<comment type="caution">
    <text evidence="1">The sequence shown here is derived from an EMBL/GenBank/DDBJ whole genome shotgun (WGS) entry which is preliminary data.</text>
</comment>
<reference evidence="1" key="1">
    <citation type="submission" date="2020-08" db="EMBL/GenBank/DDBJ databases">
        <title>Genome sequencing and assembly of the red palm weevil Rhynchophorus ferrugineus.</title>
        <authorList>
            <person name="Dias G.B."/>
            <person name="Bergman C.M."/>
            <person name="Manee M."/>
        </authorList>
    </citation>
    <scope>NUCLEOTIDE SEQUENCE</scope>
    <source>
        <strain evidence="1">AA-2017</strain>
        <tissue evidence="1">Whole larva</tissue>
    </source>
</reference>
<evidence type="ECO:0000313" key="1">
    <source>
        <dbReference type="EMBL" id="KAF7281894.1"/>
    </source>
</evidence>
<gene>
    <name evidence="1" type="ORF">GWI33_004094</name>
</gene>
<name>A0A834MKN1_RHYFE</name>
<dbReference type="AlphaFoldDB" id="A0A834MKN1"/>